<dbReference type="Gene3D" id="3.20.10.10">
    <property type="entry name" value="D-amino Acid Aminotransferase, subunit A, domain 2"/>
    <property type="match status" value="1"/>
</dbReference>
<protein>
    <submittedName>
        <fullName evidence="6">Branched-chain amino acid aminotransferase</fullName>
        <ecNumber evidence="6">2.6.1.42</ecNumber>
    </submittedName>
</protein>
<name>R7RV09_9CLOT</name>
<organism evidence="6 7">
    <name type="scientific">Thermobrachium celere DSM 8682</name>
    <dbReference type="NCBI Taxonomy" id="941824"/>
    <lineage>
        <taxon>Bacteria</taxon>
        <taxon>Bacillati</taxon>
        <taxon>Bacillota</taxon>
        <taxon>Clostridia</taxon>
        <taxon>Eubacteriales</taxon>
        <taxon>Clostridiaceae</taxon>
        <taxon>Thermobrachium</taxon>
    </lineage>
</organism>
<reference evidence="6" key="1">
    <citation type="submission" date="2013-03" db="EMBL/GenBank/DDBJ databases">
        <title>Draft genome sequence of the hydrogen-ethanol-producing anaerobic alkalithermophilic Caloramator celere.</title>
        <authorList>
            <person name="Ciranna A."/>
            <person name="Larjo A."/>
            <person name="Kivisto A."/>
            <person name="Santala V."/>
            <person name="Roos C."/>
            <person name="Karp M."/>
        </authorList>
    </citation>
    <scope>NUCLEOTIDE SEQUENCE [LARGE SCALE GENOMIC DNA]</scope>
    <source>
        <strain evidence="6">DSM 8682</strain>
    </source>
</reference>
<evidence type="ECO:0000256" key="1">
    <source>
        <dbReference type="ARBA" id="ARBA00001933"/>
    </source>
</evidence>
<comment type="caution">
    <text evidence="6">The sequence shown here is derived from an EMBL/GenBank/DDBJ whole genome shotgun (WGS) entry which is preliminary data.</text>
</comment>
<keyword evidence="6" id="KW-0032">Aminotransferase</keyword>
<dbReference type="InterPro" id="IPR018300">
    <property type="entry name" value="Aminotrans_IV_CS"/>
</dbReference>
<keyword evidence="6" id="KW-0808">Transferase</keyword>
<evidence type="ECO:0000256" key="3">
    <source>
        <dbReference type="ARBA" id="ARBA00022898"/>
    </source>
</evidence>
<dbReference type="EMBL" id="CAVN010000099">
    <property type="protein sequence ID" value="CDF59368.1"/>
    <property type="molecule type" value="Genomic_DNA"/>
</dbReference>
<dbReference type="GO" id="GO:0005829">
    <property type="term" value="C:cytosol"/>
    <property type="evidence" value="ECO:0007669"/>
    <property type="project" value="TreeGrafter"/>
</dbReference>
<dbReference type="AlphaFoldDB" id="R7RV09"/>
<dbReference type="Proteomes" id="UP000014923">
    <property type="component" value="Unassembled WGS sequence"/>
</dbReference>
<proteinExistence type="inferred from homology"/>
<dbReference type="RefSeq" id="WP_018663209.1">
    <property type="nucleotide sequence ID" value="NZ_HF952018.1"/>
</dbReference>
<dbReference type="GO" id="GO:0004084">
    <property type="term" value="F:branched-chain-amino-acid transaminase activity"/>
    <property type="evidence" value="ECO:0007669"/>
    <property type="project" value="UniProtKB-EC"/>
</dbReference>
<dbReference type="HOGENOM" id="CLU_020844_4_2_9"/>
<dbReference type="InterPro" id="IPR001544">
    <property type="entry name" value="Aminotrans_IV"/>
</dbReference>
<gene>
    <name evidence="6" type="ORF">TCEL_00834</name>
</gene>
<dbReference type="InterPro" id="IPR043131">
    <property type="entry name" value="BCAT-like_N"/>
</dbReference>
<dbReference type="PANTHER" id="PTHR42743:SF11">
    <property type="entry name" value="AMINODEOXYCHORISMATE LYASE"/>
    <property type="match status" value="1"/>
</dbReference>
<dbReference type="PANTHER" id="PTHR42743">
    <property type="entry name" value="AMINO-ACID AMINOTRANSFERASE"/>
    <property type="match status" value="1"/>
</dbReference>
<keyword evidence="3 5" id="KW-0663">Pyridoxal phosphate</keyword>
<evidence type="ECO:0000313" key="7">
    <source>
        <dbReference type="Proteomes" id="UP000014923"/>
    </source>
</evidence>
<evidence type="ECO:0000256" key="2">
    <source>
        <dbReference type="ARBA" id="ARBA00009320"/>
    </source>
</evidence>
<dbReference type="InterPro" id="IPR043132">
    <property type="entry name" value="BCAT-like_C"/>
</dbReference>
<dbReference type="OrthoDB" id="9805628at2"/>
<sequence>MGEAVLKYFLHNGKEYEVNNFDIIYKELSPSIYEVIRLINGKPVFLEDHIERLNNSAKLLGVNYSADLNEMKRQIVHLANINNIQNYNVKIVVNNFNDPNVYLFFIKSIYPTEYDYENGVKTTLYKATRENPNAKVINSQLREKINNYLKENNLYEAILVNNNDEITEGSRSNIFFIKNNTLYTAPKEDVLVGITRIKVIEIAKNLGFEVVERKIKVDQINDFEACFLTGTSPKVLPISHIDDKAFDVKNTVLKKIMAEYDKKCHPSEM</sequence>
<dbReference type="eggNOG" id="COG0115">
    <property type="taxonomic scope" value="Bacteria"/>
</dbReference>
<dbReference type="GO" id="GO:0008652">
    <property type="term" value="P:amino acid biosynthetic process"/>
    <property type="evidence" value="ECO:0007669"/>
    <property type="project" value="UniProtKB-ARBA"/>
</dbReference>
<dbReference type="PROSITE" id="PS00770">
    <property type="entry name" value="AA_TRANSFER_CLASS_4"/>
    <property type="match status" value="1"/>
</dbReference>
<dbReference type="FunFam" id="3.20.10.10:FF:000002">
    <property type="entry name" value="D-alanine aminotransferase"/>
    <property type="match status" value="1"/>
</dbReference>
<dbReference type="CDD" id="cd00449">
    <property type="entry name" value="PLPDE_IV"/>
    <property type="match status" value="1"/>
</dbReference>
<dbReference type="Pfam" id="PF01063">
    <property type="entry name" value="Aminotran_4"/>
    <property type="match status" value="1"/>
</dbReference>
<evidence type="ECO:0000256" key="4">
    <source>
        <dbReference type="RuleBase" id="RU004106"/>
    </source>
</evidence>
<evidence type="ECO:0000313" key="6">
    <source>
        <dbReference type="EMBL" id="CDF59368.1"/>
    </source>
</evidence>
<dbReference type="EC" id="2.6.1.42" evidence="6"/>
<evidence type="ECO:0000256" key="5">
    <source>
        <dbReference type="RuleBase" id="RU004516"/>
    </source>
</evidence>
<comment type="similarity">
    <text evidence="2 4">Belongs to the class-IV pyridoxal-phosphate-dependent aminotransferase family.</text>
</comment>
<dbReference type="Gene3D" id="3.30.470.10">
    <property type="match status" value="1"/>
</dbReference>
<dbReference type="SUPFAM" id="SSF56752">
    <property type="entry name" value="D-aminoacid aminotransferase-like PLP-dependent enzymes"/>
    <property type="match status" value="1"/>
</dbReference>
<keyword evidence="7" id="KW-1185">Reference proteome</keyword>
<comment type="cofactor">
    <cofactor evidence="1 5">
        <name>pyridoxal 5'-phosphate</name>
        <dbReference type="ChEBI" id="CHEBI:597326"/>
    </cofactor>
</comment>
<dbReference type="GO" id="GO:0046394">
    <property type="term" value="P:carboxylic acid biosynthetic process"/>
    <property type="evidence" value="ECO:0007669"/>
    <property type="project" value="UniProtKB-ARBA"/>
</dbReference>
<accession>R7RV09</accession>
<dbReference type="InterPro" id="IPR050571">
    <property type="entry name" value="Class-IV_PLP-Dep_Aminotrnsfr"/>
</dbReference>
<dbReference type="InterPro" id="IPR036038">
    <property type="entry name" value="Aminotransferase-like"/>
</dbReference>